<proteinExistence type="predicted"/>
<name>N6VPU8_9EURY</name>
<accession>N6VPU8</accession>
<dbReference type="EMBL" id="APMM01000034">
    <property type="protein sequence ID" value="ENN95925.1"/>
    <property type="molecule type" value="Genomic_DNA"/>
</dbReference>
<dbReference type="STRING" id="1069083.GCA_000371805_00301"/>
<dbReference type="OrthoDB" id="44142at2157"/>
<protein>
    <submittedName>
        <fullName evidence="1">Uncharacterized protein</fullName>
    </submittedName>
</protein>
<gene>
    <name evidence="1" type="ORF">J422_05244</name>
</gene>
<sequence length="367" mass="44113">MPINDEELVEIFKKLNNNVIKVNYARFSIVDIPYNVRLKLWENLKEAYKKYLKKDYIYFPDLDKEIKKYFEWTLSVIAFSFYYNNEPFPEIYKYNDSELKAVEYLLKLKPIEGYSVNDIIKAIKEKNNNEILYVLKEYVNKISYRMGELLKGIKNPILKEYIYEKWLLYKSKIDEALVYALKDPWFVEFLKCNGIEDCKKLLKNKEINFDLECYRKWFYRKIKEKLNDMIENGLSKIENKKYKIKYIDDKNKILAILEEKKPLPIKRSKILLYCVCKNNLISLKDLLNILKRLNFNNNFKKVIVVVASSVGFDERAIYVLNSEYFINNVLKDKISLILLDIKRGKVYYGLEDEYAKALDFPKLLYFE</sequence>
<dbReference type="RefSeq" id="WP_004592267.1">
    <property type="nucleotide sequence ID" value="NZ_APMM01000034.1"/>
</dbReference>
<dbReference type="AlphaFoldDB" id="N6VPU8"/>
<dbReference type="PATRIC" id="fig|1069083.5.peg.1024"/>
<reference evidence="1 2" key="1">
    <citation type="journal article" date="2013" name="Genome Announc.">
        <title>Draft Genome Sequence of a Highly Flagellated, Fast-Swimming Archaeon, Methanocaldococcus villosus Strain KIN24-T80 (DSM 22612).</title>
        <authorList>
            <person name="Thennarasu S."/>
            <person name="Polireddy D."/>
            <person name="Antony A."/>
            <person name="Yada M.R."/>
            <person name="Algarawi S."/>
            <person name="Sivakumar N."/>
        </authorList>
    </citation>
    <scope>NUCLEOTIDE SEQUENCE [LARGE SCALE GENOMIC DNA]</scope>
    <source>
        <strain evidence="1 2">KIN24-T80</strain>
    </source>
</reference>
<comment type="caution">
    <text evidence="1">The sequence shown here is derived from an EMBL/GenBank/DDBJ whole genome shotgun (WGS) entry which is preliminary data.</text>
</comment>
<organism evidence="1 2">
    <name type="scientific">Methanocaldococcus villosus KIN24-T80</name>
    <dbReference type="NCBI Taxonomy" id="1069083"/>
    <lineage>
        <taxon>Archaea</taxon>
        <taxon>Methanobacteriati</taxon>
        <taxon>Methanobacteriota</taxon>
        <taxon>Methanomada group</taxon>
        <taxon>Methanococci</taxon>
        <taxon>Methanococcales</taxon>
        <taxon>Methanocaldococcaceae</taxon>
        <taxon>Methanocaldococcus</taxon>
    </lineage>
</organism>
<evidence type="ECO:0000313" key="1">
    <source>
        <dbReference type="EMBL" id="ENN95925.1"/>
    </source>
</evidence>
<evidence type="ECO:0000313" key="2">
    <source>
        <dbReference type="Proteomes" id="UP000053695"/>
    </source>
</evidence>
<dbReference type="Proteomes" id="UP000053695">
    <property type="component" value="Unassembled WGS sequence"/>
</dbReference>
<keyword evidence="2" id="KW-1185">Reference proteome</keyword>